<evidence type="ECO:0000313" key="2">
    <source>
        <dbReference type="EMBL" id="CUX65781.1"/>
    </source>
</evidence>
<accession>A0A1S7SCG0</accession>
<sequence>MARDHPDSESDALKRFVLLTRSAKLQRRLADGGSEVERQRASDSIETLVAFADECSALQSHRVPFGKQPPFAPELQERFDALETLLERHAGRGINALARRRTLLEKVALHATTDPAGEPDYAEIARTFNGRMRGGYVLRDTSSEQLPQRFSDRDARDLVDLVRARNQVVRENVRSLNTLFDDPGDDDTSMIRGRDMTEERSKIRNAVEELAGDVLSGIGEHQHKLLIGVGRRQAQSRDENHAAADESPASPGEHVIEGRKRKRSGPDFPENDGSGHVRKLPRNAGPRRREAPPTITVFEDGDNAGHTAISHDPVSPSSEGVQAENVVPPPIAPRPEPDQARQALIDLRASQRNTRSR</sequence>
<evidence type="ECO:0000313" key="3">
    <source>
        <dbReference type="Proteomes" id="UP000191897"/>
    </source>
</evidence>
<evidence type="ECO:0000256" key="1">
    <source>
        <dbReference type="SAM" id="MobiDB-lite"/>
    </source>
</evidence>
<dbReference type="RefSeq" id="WP_080867610.1">
    <property type="nucleotide sequence ID" value="NZ_LT009732.1"/>
</dbReference>
<dbReference type="AlphaFoldDB" id="A0A1S7SCG0"/>
<protein>
    <submittedName>
        <fullName evidence="2">Uncharacterized protein</fullName>
    </submittedName>
</protein>
<feature type="compositionally biased region" description="Basic and acidic residues" evidence="1">
    <location>
        <begin position="235"/>
        <end position="244"/>
    </location>
</feature>
<gene>
    <name evidence="2" type="ORF">AGR4C_pa60017</name>
</gene>
<organism evidence="2 3">
    <name type="scientific">Agrobacterium tumefaciens str. Kerr 14</name>
    <dbReference type="NCBI Taxonomy" id="1183424"/>
    <lineage>
        <taxon>Bacteria</taxon>
        <taxon>Pseudomonadati</taxon>
        <taxon>Pseudomonadota</taxon>
        <taxon>Alphaproteobacteria</taxon>
        <taxon>Hyphomicrobiales</taxon>
        <taxon>Rhizobiaceae</taxon>
        <taxon>Rhizobium/Agrobacterium group</taxon>
        <taxon>Agrobacterium</taxon>
        <taxon>Agrobacterium tumefaciens complex</taxon>
    </lineage>
</organism>
<dbReference type="Proteomes" id="UP000191897">
    <property type="component" value="Unassembled WGS sequence"/>
</dbReference>
<dbReference type="EMBL" id="FBWC01000037">
    <property type="protein sequence ID" value="CUX65781.1"/>
    <property type="molecule type" value="Genomic_DNA"/>
</dbReference>
<proteinExistence type="predicted"/>
<name>A0A1S7SCG0_AGRTU</name>
<feature type="region of interest" description="Disordered" evidence="1">
    <location>
        <begin position="230"/>
        <end position="357"/>
    </location>
</feature>
<reference evidence="2 3" key="1">
    <citation type="submission" date="2016-01" db="EMBL/GenBank/DDBJ databases">
        <authorList>
            <person name="Oliw E.H."/>
        </authorList>
    </citation>
    <scope>NUCLEOTIDE SEQUENCE [LARGE SCALE GENOMIC DNA]</scope>
    <source>
        <strain evidence="2 3">Kerr 14</strain>
    </source>
</reference>